<evidence type="ECO:0000313" key="1">
    <source>
        <dbReference type="EnsemblPlants" id="AVESA.00010b.r2.UnG1417570.1.CDS"/>
    </source>
</evidence>
<organism evidence="1 2">
    <name type="scientific">Avena sativa</name>
    <name type="common">Oat</name>
    <dbReference type="NCBI Taxonomy" id="4498"/>
    <lineage>
        <taxon>Eukaryota</taxon>
        <taxon>Viridiplantae</taxon>
        <taxon>Streptophyta</taxon>
        <taxon>Embryophyta</taxon>
        <taxon>Tracheophyta</taxon>
        <taxon>Spermatophyta</taxon>
        <taxon>Magnoliopsida</taxon>
        <taxon>Liliopsida</taxon>
        <taxon>Poales</taxon>
        <taxon>Poaceae</taxon>
        <taxon>BOP clade</taxon>
        <taxon>Pooideae</taxon>
        <taxon>Poodae</taxon>
        <taxon>Poeae</taxon>
        <taxon>Poeae Chloroplast Group 1 (Aveneae type)</taxon>
        <taxon>Aveninae</taxon>
        <taxon>Avena</taxon>
    </lineage>
</organism>
<name>A0ACD6AS38_AVESA</name>
<sequence length="565" mass="63476">MEDNNLWTRQLLNLVIQLSLALYVFWKSYDLLDTQLMVVAVPIFIAGIIKYGERIWALKNGSRDSLDGAVNLPPMGDVLESCALRSAFASRGFLVGRKLYHLDAKAQPAYLNCFDMREDKLEFELMDLSMIYDMLYTKTVVLQTWTGRVFRGIALVAMMVGFVLFWVDQHLHTHRTMNAAITYMLFLAAICVELYSIFLAIASPWTRASFLRCLSIKLACCFPSQGLPNPSMGQFSPVFYSLSTKSRRKLITNVLEALGLEKHWRNFWYVDHVEDKAMAEYIVGLFNFEHNPSGERSQQLDLGEELKSLLTLPFEHVLLCLHIFTEMHLSTLADGASSKMNVLAAQCRVLSNYLMYLMAVCPSMLPVSRGATQDVLHSFTEWVRENHGKLTDKELYVSAVINNCFHQRSPFKKEASEDSLKDMKELWARLLIYAAGKCPMELHARQLGDGLELLTVVGSLLAHCTIGDVGSRKLDLLATSPGHKPQVKSVAVQKDALFTIATKDATLYAFEFSNRPPDAQVLQPRPQSTQAPCLYVEAWAGDKPGKQVCTPLPSDFSQGVVSTNG</sequence>
<reference evidence="1" key="1">
    <citation type="submission" date="2025-09" db="UniProtKB">
        <authorList>
            <consortium name="EnsemblPlants"/>
        </authorList>
    </citation>
    <scope>IDENTIFICATION</scope>
</reference>
<accession>A0ACD6AS38</accession>
<dbReference type="Proteomes" id="UP001732700">
    <property type="component" value="Unassembled WGS sequence"/>
</dbReference>
<proteinExistence type="predicted"/>
<protein>
    <submittedName>
        <fullName evidence="1">Uncharacterized protein</fullName>
    </submittedName>
</protein>
<evidence type="ECO:0000313" key="2">
    <source>
        <dbReference type="Proteomes" id="UP001732700"/>
    </source>
</evidence>
<dbReference type="EnsemblPlants" id="AVESA.00010b.r2.UnG1417570.1">
    <property type="protein sequence ID" value="AVESA.00010b.r2.UnG1417570.1.CDS"/>
    <property type="gene ID" value="AVESA.00010b.r2.UnG1417570"/>
</dbReference>
<keyword evidence="2" id="KW-1185">Reference proteome</keyword>